<feature type="domain" description="CMP/dCMP-type deaminase" evidence="2">
    <location>
        <begin position="2"/>
        <end position="142"/>
    </location>
</feature>
<evidence type="ECO:0000259" key="2">
    <source>
        <dbReference type="PROSITE" id="PS51747"/>
    </source>
</evidence>
<dbReference type="InterPro" id="IPR002125">
    <property type="entry name" value="CMP_dCMP_dom"/>
</dbReference>
<feature type="region of interest" description="Disordered" evidence="1">
    <location>
        <begin position="203"/>
        <end position="225"/>
    </location>
</feature>
<dbReference type="GO" id="GO:0006139">
    <property type="term" value="P:nucleobase-containing compound metabolic process"/>
    <property type="evidence" value="ECO:0007669"/>
    <property type="project" value="UniProtKB-ARBA"/>
</dbReference>
<dbReference type="SUPFAM" id="SSF53927">
    <property type="entry name" value="Cytidine deaminase-like"/>
    <property type="match status" value="1"/>
</dbReference>
<feature type="region of interest" description="Disordered" evidence="1">
    <location>
        <begin position="348"/>
        <end position="377"/>
    </location>
</feature>
<proteinExistence type="predicted"/>
<evidence type="ECO:0000256" key="1">
    <source>
        <dbReference type="SAM" id="MobiDB-lite"/>
    </source>
</evidence>
<organism evidence="3">
    <name type="scientific">Phaffia rhodozyma</name>
    <name type="common">Yeast</name>
    <name type="synonym">Xanthophyllomyces dendrorhous</name>
    <dbReference type="NCBI Taxonomy" id="264483"/>
    <lineage>
        <taxon>Eukaryota</taxon>
        <taxon>Fungi</taxon>
        <taxon>Dikarya</taxon>
        <taxon>Basidiomycota</taxon>
        <taxon>Agaricomycotina</taxon>
        <taxon>Tremellomycetes</taxon>
        <taxon>Cystofilobasidiales</taxon>
        <taxon>Mrakiaceae</taxon>
        <taxon>Phaffia</taxon>
    </lineage>
</organism>
<evidence type="ECO:0000313" key="3">
    <source>
        <dbReference type="EMBL" id="CED84391.1"/>
    </source>
</evidence>
<dbReference type="EMBL" id="LN483166">
    <property type="protein sequence ID" value="CED84391.1"/>
    <property type="molecule type" value="Genomic_DNA"/>
</dbReference>
<accession>A0A0F7SSD8</accession>
<sequence>MSSNSRHVAFFKACAQQAALSQMTFRLGAVVVKNNRIIGRGKNMSIRSTHEGPISPTSIPNLSLHAEASALRSCLHFNARTPLFAFPSYTLPVVSHSGQGDDSKGSVSSPCFSTAANLKHLPQVKHLHHHRKRCYTDALTKLSNTTVYVGRWNNLGECLSAKPCWRCIHLMLQYGVKRVFWTVPSTTQDASLLGTVSTSLHKVARSNSTSSPSSPSSSSPTRKLPAGNCQLHWQEGKVEDLWREIVEHENLITSGYLTIVEEQAWRKAVVADRSRTSPLDQSNLAASLLKLTVKPDEGHVLLWFTATVDRGTTDDEIKIAFQALLRHALEIVERTSWISKRQLSEGTRQYTKQSDHESSAYLVKKMKKESTNARYQA</sequence>
<dbReference type="GO" id="GO:0003824">
    <property type="term" value="F:catalytic activity"/>
    <property type="evidence" value="ECO:0007669"/>
    <property type="project" value="InterPro"/>
</dbReference>
<feature type="compositionally biased region" description="Low complexity" evidence="1">
    <location>
        <begin position="208"/>
        <end position="221"/>
    </location>
</feature>
<name>A0A0F7SSD8_PHARH</name>
<dbReference type="PROSITE" id="PS51747">
    <property type="entry name" value="CYT_DCMP_DEAMINASES_2"/>
    <property type="match status" value="1"/>
</dbReference>
<dbReference type="Gene3D" id="3.40.140.10">
    <property type="entry name" value="Cytidine Deaminase, domain 2"/>
    <property type="match status" value="1"/>
</dbReference>
<dbReference type="AlphaFoldDB" id="A0A0F7SSD8"/>
<dbReference type="InterPro" id="IPR016193">
    <property type="entry name" value="Cytidine_deaminase-like"/>
</dbReference>
<dbReference type="Pfam" id="PF00383">
    <property type="entry name" value="dCMP_cyt_deam_1"/>
    <property type="match status" value="1"/>
</dbReference>
<protein>
    <submittedName>
        <fullName evidence="3">Cytidine deaminase-like</fullName>
    </submittedName>
</protein>
<reference evidence="3" key="1">
    <citation type="submission" date="2014-08" db="EMBL/GenBank/DDBJ databases">
        <authorList>
            <person name="Sharma Rahul"/>
            <person name="Thines Marco"/>
        </authorList>
    </citation>
    <scope>NUCLEOTIDE SEQUENCE</scope>
</reference>